<evidence type="ECO:0000256" key="4">
    <source>
        <dbReference type="ARBA" id="ARBA00008694"/>
    </source>
</evidence>
<comment type="similarity">
    <text evidence="4 15">Belongs to the acetyltransferase family.</text>
</comment>
<dbReference type="FunFam" id="3.40.630.30:FF:000049">
    <property type="entry name" value="Amino-acid acetyltransferase, mitochondrial"/>
    <property type="match status" value="1"/>
</dbReference>
<dbReference type="OrthoDB" id="5585968at2759"/>
<reference evidence="19" key="4">
    <citation type="journal article" date="2015" name="G3 (Bethesda)">
        <title>Genome sequences of three phytopathogenic species of the Magnaporthaceae family of fungi.</title>
        <authorList>
            <person name="Okagaki L.H."/>
            <person name="Nunes C.C."/>
            <person name="Sailsbery J."/>
            <person name="Clay B."/>
            <person name="Brown D."/>
            <person name="John T."/>
            <person name="Oh Y."/>
            <person name="Young N."/>
            <person name="Fitzgerald M."/>
            <person name="Haas B.J."/>
            <person name="Zeng Q."/>
            <person name="Young S."/>
            <person name="Adiconis X."/>
            <person name="Fan L."/>
            <person name="Levin J.Z."/>
            <person name="Mitchell T.K."/>
            <person name="Okubara P.A."/>
            <person name="Farman M.L."/>
            <person name="Kohn L.M."/>
            <person name="Birren B."/>
            <person name="Ma L.-J."/>
            <person name="Dean R.A."/>
        </authorList>
    </citation>
    <scope>NUCLEOTIDE SEQUENCE</scope>
    <source>
        <strain evidence="19">ATCC 64411 / 73-15</strain>
    </source>
</reference>
<dbReference type="InterPro" id="IPR006855">
    <property type="entry name" value="Vertebrate-like_GNAT_dom"/>
</dbReference>
<comment type="subcellular location">
    <subcellularLocation>
        <location evidence="2 15">Mitochondrion</location>
    </subcellularLocation>
</comment>
<dbReference type="GO" id="GO:0004042">
    <property type="term" value="F:L-glutamate N-acetyltransferase activity"/>
    <property type="evidence" value="ECO:0007669"/>
    <property type="project" value="InterPro"/>
</dbReference>
<comment type="catalytic activity">
    <reaction evidence="14 15">
        <text>L-glutamate + acetyl-CoA = N-acetyl-L-glutamate + CoA + H(+)</text>
        <dbReference type="Rhea" id="RHEA:24292"/>
        <dbReference type="ChEBI" id="CHEBI:15378"/>
        <dbReference type="ChEBI" id="CHEBI:29985"/>
        <dbReference type="ChEBI" id="CHEBI:44337"/>
        <dbReference type="ChEBI" id="CHEBI:57287"/>
        <dbReference type="ChEBI" id="CHEBI:57288"/>
        <dbReference type="EC" id="2.3.1.1"/>
    </reaction>
</comment>
<evidence type="ECO:0000256" key="5">
    <source>
        <dbReference type="ARBA" id="ARBA00012697"/>
    </source>
</evidence>
<evidence type="ECO:0000256" key="7">
    <source>
        <dbReference type="ARBA" id="ARBA00022605"/>
    </source>
</evidence>
<dbReference type="Pfam" id="PF04768">
    <property type="entry name" value="NAT"/>
    <property type="match status" value="1"/>
</dbReference>
<reference evidence="18" key="3">
    <citation type="submission" date="2011-03" db="EMBL/GenBank/DDBJ databases">
        <title>Annotation of Magnaporthe poae ATCC 64411.</title>
        <authorList>
            <person name="Ma L.-J."/>
            <person name="Dead R."/>
            <person name="Young S.K."/>
            <person name="Zeng Q."/>
            <person name="Gargeya S."/>
            <person name="Fitzgerald M."/>
            <person name="Haas B."/>
            <person name="Abouelleil A."/>
            <person name="Alvarado L."/>
            <person name="Arachchi H.M."/>
            <person name="Berlin A."/>
            <person name="Brown A."/>
            <person name="Chapman S.B."/>
            <person name="Chen Z."/>
            <person name="Dunbar C."/>
            <person name="Freedman E."/>
            <person name="Gearin G."/>
            <person name="Gellesch M."/>
            <person name="Goldberg J."/>
            <person name="Griggs A."/>
            <person name="Gujja S."/>
            <person name="Heiman D."/>
            <person name="Howarth C."/>
            <person name="Larson L."/>
            <person name="Lui A."/>
            <person name="MacDonald P.J.P."/>
            <person name="Mehta T."/>
            <person name="Montmayeur A."/>
            <person name="Murphy C."/>
            <person name="Neiman D."/>
            <person name="Pearson M."/>
            <person name="Priest M."/>
            <person name="Roberts A."/>
            <person name="Saif S."/>
            <person name="Shea T."/>
            <person name="Shenoy N."/>
            <person name="Sisk P."/>
            <person name="Stolte C."/>
            <person name="Sykes S."/>
            <person name="Yandava C."/>
            <person name="Wortman J."/>
            <person name="Nusbaum C."/>
            <person name="Birren B."/>
        </authorList>
    </citation>
    <scope>NUCLEOTIDE SEQUENCE</scope>
    <source>
        <strain evidence="18">ATCC 64411</strain>
    </source>
</reference>
<evidence type="ECO:0000256" key="3">
    <source>
        <dbReference type="ARBA" id="ARBA00004925"/>
    </source>
</evidence>
<reference evidence="20" key="1">
    <citation type="submission" date="2010-05" db="EMBL/GenBank/DDBJ databases">
        <title>The genome sequence of Magnaporthe poae strain ATCC 64411.</title>
        <authorList>
            <person name="Ma L.-J."/>
            <person name="Dead R."/>
            <person name="Young S."/>
            <person name="Zeng Q."/>
            <person name="Koehrsen M."/>
            <person name="Alvarado L."/>
            <person name="Berlin A."/>
            <person name="Chapman S.B."/>
            <person name="Chen Z."/>
            <person name="Freedman E."/>
            <person name="Gellesch M."/>
            <person name="Goldberg J."/>
            <person name="Griggs A."/>
            <person name="Gujja S."/>
            <person name="Heilman E.R."/>
            <person name="Heiman D."/>
            <person name="Hepburn T."/>
            <person name="Howarth C."/>
            <person name="Jen D."/>
            <person name="Larson L."/>
            <person name="Mehta T."/>
            <person name="Neiman D."/>
            <person name="Pearson M."/>
            <person name="Roberts A."/>
            <person name="Saif S."/>
            <person name="Shea T."/>
            <person name="Shenoy N."/>
            <person name="Sisk P."/>
            <person name="Stolte C."/>
            <person name="Sykes S."/>
            <person name="Walk T."/>
            <person name="White J."/>
            <person name="Yandava C."/>
            <person name="Haas B."/>
            <person name="Nusbaum C."/>
            <person name="Birren B."/>
        </authorList>
    </citation>
    <scope>NUCLEOTIDE SEQUENCE [LARGE SCALE GENOMIC DNA]</scope>
    <source>
        <strain evidence="20">ATCC 64411 / 73-15</strain>
    </source>
</reference>
<organism evidence="19 20">
    <name type="scientific">Magnaporthiopsis poae (strain ATCC 64411 / 73-15)</name>
    <name type="common">Kentucky bluegrass fungus</name>
    <name type="synonym">Magnaporthe poae</name>
    <dbReference type="NCBI Taxonomy" id="644358"/>
    <lineage>
        <taxon>Eukaryota</taxon>
        <taxon>Fungi</taxon>
        <taxon>Dikarya</taxon>
        <taxon>Ascomycota</taxon>
        <taxon>Pezizomycotina</taxon>
        <taxon>Sordariomycetes</taxon>
        <taxon>Sordariomycetidae</taxon>
        <taxon>Magnaporthales</taxon>
        <taxon>Magnaporthaceae</taxon>
        <taxon>Magnaporthiopsis</taxon>
    </lineage>
</organism>
<evidence type="ECO:0000256" key="1">
    <source>
        <dbReference type="ARBA" id="ARBA00002294"/>
    </source>
</evidence>
<dbReference type="OMA" id="NAMVRDC"/>
<evidence type="ECO:0000259" key="17">
    <source>
        <dbReference type="PROSITE" id="PS51731"/>
    </source>
</evidence>
<dbReference type="EMBL" id="GL876969">
    <property type="protein sequence ID" value="KLU86221.1"/>
    <property type="molecule type" value="Genomic_DNA"/>
</dbReference>
<evidence type="ECO:0000256" key="6">
    <source>
        <dbReference type="ARBA" id="ARBA00018802"/>
    </source>
</evidence>
<dbReference type="UniPathway" id="UPA00068">
    <property type="reaction ID" value="UER00106"/>
</dbReference>
<feature type="compositionally biased region" description="Low complexity" evidence="16">
    <location>
        <begin position="473"/>
        <end position="487"/>
    </location>
</feature>
<accession>A0A0C4DYV9</accession>
<dbReference type="Gene3D" id="3.40.630.30">
    <property type="match status" value="1"/>
</dbReference>
<dbReference type="VEuPathDB" id="FungiDB:MAPG_05238"/>
<feature type="region of interest" description="Disordered" evidence="16">
    <location>
        <begin position="407"/>
        <end position="428"/>
    </location>
</feature>
<keyword evidence="7 15" id="KW-0028">Amino-acid biosynthesis</keyword>
<evidence type="ECO:0000313" key="18">
    <source>
        <dbReference type="EMBL" id="KLU86221.1"/>
    </source>
</evidence>
<dbReference type="AlphaFoldDB" id="A0A0C4DYV9"/>
<feature type="compositionally biased region" description="Basic and acidic residues" evidence="16">
    <location>
        <begin position="463"/>
        <end position="472"/>
    </location>
</feature>
<dbReference type="InterPro" id="IPR011190">
    <property type="entry name" value="GlcNAc_Synth_fun"/>
</dbReference>
<evidence type="ECO:0000256" key="14">
    <source>
        <dbReference type="ARBA" id="ARBA00048372"/>
    </source>
</evidence>
<reference evidence="19" key="5">
    <citation type="submission" date="2015-06" db="UniProtKB">
        <authorList>
            <consortium name="EnsemblFungi"/>
        </authorList>
    </citation>
    <scope>IDENTIFICATION</scope>
    <source>
        <strain evidence="19">ATCC 64411</strain>
    </source>
</reference>
<dbReference type="PANTHER" id="PTHR23342">
    <property type="entry name" value="N-ACETYLGLUTAMATE SYNTHASE"/>
    <property type="match status" value="1"/>
</dbReference>
<keyword evidence="8 15" id="KW-0808">Transferase</keyword>
<dbReference type="Proteomes" id="UP000011715">
    <property type="component" value="Unassembled WGS sequence"/>
</dbReference>
<evidence type="ECO:0000313" key="19">
    <source>
        <dbReference type="EnsemblFungi" id="MAPG_05238T0"/>
    </source>
</evidence>
<evidence type="ECO:0000256" key="11">
    <source>
        <dbReference type="ARBA" id="ARBA00023315"/>
    </source>
</evidence>
<feature type="region of interest" description="Disordered" evidence="16">
    <location>
        <begin position="461"/>
        <end position="491"/>
    </location>
</feature>
<evidence type="ECO:0000256" key="16">
    <source>
        <dbReference type="SAM" id="MobiDB-lite"/>
    </source>
</evidence>
<evidence type="ECO:0000256" key="15">
    <source>
        <dbReference type="PIRNR" id="PIRNR007892"/>
    </source>
</evidence>
<reference evidence="18" key="2">
    <citation type="submission" date="2010-05" db="EMBL/GenBank/DDBJ databases">
        <title>The Genome Sequence of Magnaporthe poae strain ATCC 64411.</title>
        <authorList>
            <consortium name="The Broad Institute Genome Sequencing Platform"/>
            <consortium name="Broad Institute Genome Sequencing Center for Infectious Disease"/>
            <person name="Ma L.-J."/>
            <person name="Dead R."/>
            <person name="Young S."/>
            <person name="Zeng Q."/>
            <person name="Koehrsen M."/>
            <person name="Alvarado L."/>
            <person name="Berlin A."/>
            <person name="Chapman S.B."/>
            <person name="Chen Z."/>
            <person name="Freedman E."/>
            <person name="Gellesch M."/>
            <person name="Goldberg J."/>
            <person name="Griggs A."/>
            <person name="Gujja S."/>
            <person name="Heilman E.R."/>
            <person name="Heiman D."/>
            <person name="Hepburn T."/>
            <person name="Howarth C."/>
            <person name="Jen D."/>
            <person name="Larson L."/>
            <person name="Mehta T."/>
            <person name="Neiman D."/>
            <person name="Pearson M."/>
            <person name="Roberts A."/>
            <person name="Saif S."/>
            <person name="Shea T."/>
            <person name="Shenoy N."/>
            <person name="Sisk P."/>
            <person name="Stolte C."/>
            <person name="Sykes S."/>
            <person name="Walk T."/>
            <person name="White J."/>
            <person name="Yandava C."/>
            <person name="Haas B."/>
            <person name="Nusbaum C."/>
            <person name="Birren B."/>
        </authorList>
    </citation>
    <scope>NUCLEOTIDE SEQUENCE</scope>
    <source>
        <strain evidence="18">ATCC 64411</strain>
    </source>
</reference>
<dbReference type="GO" id="GO:0006526">
    <property type="term" value="P:L-arginine biosynthetic process"/>
    <property type="evidence" value="ECO:0007669"/>
    <property type="project" value="UniProtKB-UniPathway"/>
</dbReference>
<dbReference type="eggNOG" id="KOG2436">
    <property type="taxonomic scope" value="Eukaryota"/>
</dbReference>
<dbReference type="EC" id="2.3.1.1" evidence="5 15"/>
<feature type="compositionally biased region" description="Polar residues" evidence="16">
    <location>
        <begin position="31"/>
        <end position="40"/>
    </location>
</feature>
<evidence type="ECO:0000256" key="9">
    <source>
        <dbReference type="ARBA" id="ARBA00022946"/>
    </source>
</evidence>
<dbReference type="GO" id="GO:0005759">
    <property type="term" value="C:mitochondrial matrix"/>
    <property type="evidence" value="ECO:0007669"/>
    <property type="project" value="TreeGrafter"/>
</dbReference>
<evidence type="ECO:0000256" key="2">
    <source>
        <dbReference type="ARBA" id="ARBA00004173"/>
    </source>
</evidence>
<evidence type="ECO:0000256" key="8">
    <source>
        <dbReference type="ARBA" id="ARBA00022679"/>
    </source>
</evidence>
<name>A0A0C4DYV9_MAGP6</name>
<keyword evidence="10 15" id="KW-0496">Mitochondrion</keyword>
<comment type="pathway">
    <text evidence="3 15">Amino-acid biosynthesis; L-arginine biosynthesis; N(2)-acetyl-L-ornithine from L-glutamate: step 1/4.</text>
</comment>
<dbReference type="GO" id="GO:0006592">
    <property type="term" value="P:ornithine biosynthetic process"/>
    <property type="evidence" value="ECO:0007669"/>
    <property type="project" value="TreeGrafter"/>
</dbReference>
<dbReference type="STRING" id="644358.A0A0C4DYV9"/>
<dbReference type="PROSITE" id="PS51731">
    <property type="entry name" value="GNAT_NAGS"/>
    <property type="match status" value="1"/>
</dbReference>
<feature type="domain" description="N-acetyltransferase" evidence="17">
    <location>
        <begin position="521"/>
        <end position="689"/>
    </location>
</feature>
<feature type="region of interest" description="Disordered" evidence="16">
    <location>
        <begin position="22"/>
        <end position="52"/>
    </location>
</feature>
<evidence type="ECO:0000313" key="20">
    <source>
        <dbReference type="Proteomes" id="UP000011715"/>
    </source>
</evidence>
<comment type="function">
    <text evidence="1 15">N-acetylglutamate synthase involved in arginine biosynthesis.</text>
</comment>
<dbReference type="EMBL" id="ADBL01001238">
    <property type="status" value="NOT_ANNOTATED_CDS"/>
    <property type="molecule type" value="Genomic_DNA"/>
</dbReference>
<sequence length="697" mass="76317">MMRSTAWNKASSIAQQARLGGAYGCRRSKSTGRAATSSAVSRPHVSTRGSAAVKDVDLSSLWPPVPRWMAEQPSEDRDLLMSVFESSPTKRDTRQYLQSFGPAASSPSAKPKAGHETTVQEAAAAAAPGLDVPAKEKIPHVALVKIREPQAINSETLGALGKTLRQLRALGMPSIVVIDCEPEVAGSRAEWWSTVVEQTERVLAATGKGRHNRVVDSLLGIAPTTHTSSRFLAGGIFVAFEEPLISPLRDASIVVVPSYATSTDASIAVPVNSNELLLALARYLSGMQFLSRQDPTATTASSRPVPKATVARVILIDPLGGTPARNRPGGAHIFLNMTDEFDSSLEDIHSIPDSGLHGTGSAAKALSPDFIRKKHSENLELTRNILAMLPSTSSVLMTTPEEAANINIPRTKKRDSEAQNQDFGFLGTTGTRKAKNPLIYNLLTDRSVFSSSLPLGRIAASRNRKDGREWEKQPQQPQQQQQEQSPQDLSPLSRTTLAKRGLPLTIIPDPRQQLWVPPSPGAPRLRLTDTCIDLPRLVHLIDDSFGRPLDVRDYLGRVSNSLAGVIIAGEYDGGAILTWEAPAGLSFDEAQRQGRLVPYLDKFAVLRKSQGAGGVADMVFNAMVRTCFPEGVCWRSRKDNPVNRWYFERSRGFKKLDDSNWTMFWTTPDWDQDRLADYEDVCRRVQPSWADNKHIVD</sequence>
<keyword evidence="11 15" id="KW-0012">Acyltransferase</keyword>
<evidence type="ECO:0000256" key="10">
    <source>
        <dbReference type="ARBA" id="ARBA00023128"/>
    </source>
</evidence>
<evidence type="ECO:0000256" key="12">
    <source>
        <dbReference type="ARBA" id="ARBA00030346"/>
    </source>
</evidence>
<dbReference type="PANTHER" id="PTHR23342:SF4">
    <property type="entry name" value="AMINO-ACID ACETYLTRANSFERASE, MITOCHONDRIAL"/>
    <property type="match status" value="1"/>
</dbReference>
<gene>
    <name evidence="18" type="ORF">MAPG_05238</name>
</gene>
<protein>
    <recommendedName>
        <fullName evidence="6 15">Amino-acid acetyltransferase, mitochondrial</fullName>
        <ecNumber evidence="5 15">2.3.1.1</ecNumber>
    </recommendedName>
    <alternativeName>
        <fullName evidence="12 15">Glutamate N-acetyltransferase</fullName>
    </alternativeName>
    <alternativeName>
        <fullName evidence="13 15">N-acetylglutamate synthase</fullName>
    </alternativeName>
</protein>
<keyword evidence="20" id="KW-1185">Reference proteome</keyword>
<dbReference type="PIRSF" id="PIRSF007892">
    <property type="entry name" value="NAGS_fungal"/>
    <property type="match status" value="1"/>
</dbReference>
<keyword evidence="9" id="KW-0809">Transit peptide</keyword>
<evidence type="ECO:0000256" key="13">
    <source>
        <dbReference type="ARBA" id="ARBA00033251"/>
    </source>
</evidence>
<dbReference type="EnsemblFungi" id="MAPG_05238T0">
    <property type="protein sequence ID" value="MAPG_05238T0"/>
    <property type="gene ID" value="MAPG_05238"/>
</dbReference>
<proteinExistence type="inferred from homology"/>